<dbReference type="Proteomes" id="UP000070475">
    <property type="component" value="Unassembled WGS sequence"/>
</dbReference>
<reference evidence="2 3" key="1">
    <citation type="submission" date="2015-08" db="EMBL/GenBank/DDBJ databases">
        <title>Genomes of Paenibacillus riograndensis.</title>
        <authorList>
            <person name="Sant'Anna F.H."/>
            <person name="Souza R."/>
            <person name="Ambrosini A."/>
            <person name="Bach E."/>
            <person name="Fernandes G."/>
            <person name="Balsanelli E."/>
            <person name="Baura V.A."/>
            <person name="Pedrosa F.O."/>
            <person name="Souza E.M."/>
            <person name="Passaglia L."/>
        </authorList>
    </citation>
    <scope>NUCLEOTIDE SEQUENCE [LARGE SCALE GENOMIC DNA]</scope>
    <source>
        <strain evidence="2 3">CAS34</strain>
    </source>
</reference>
<organism evidence="2 3">
    <name type="scientific">Paenibacillus riograndensis</name>
    <dbReference type="NCBI Taxonomy" id="483937"/>
    <lineage>
        <taxon>Bacteria</taxon>
        <taxon>Bacillati</taxon>
        <taxon>Bacillota</taxon>
        <taxon>Bacilli</taxon>
        <taxon>Bacillales</taxon>
        <taxon>Paenibacillaceae</taxon>
        <taxon>Paenibacillus</taxon>
        <taxon>Paenibacillus sonchi group</taxon>
    </lineage>
</organism>
<dbReference type="InterPro" id="IPR001509">
    <property type="entry name" value="Epimerase_deHydtase"/>
</dbReference>
<comment type="caution">
    <text evidence="2">The sequence shown here is derived from an EMBL/GenBank/DDBJ whole genome shotgun (WGS) entry which is preliminary data.</text>
</comment>
<dbReference type="Gene3D" id="3.40.50.720">
    <property type="entry name" value="NAD(P)-binding Rossmann-like Domain"/>
    <property type="match status" value="1"/>
</dbReference>
<dbReference type="OrthoDB" id="2565354at2"/>
<feature type="domain" description="NAD-dependent epimerase/dehydratase" evidence="1">
    <location>
        <begin position="9"/>
        <end position="240"/>
    </location>
</feature>
<dbReference type="RefSeq" id="WP_060860633.1">
    <property type="nucleotide sequence ID" value="NZ_LIRB01000126.1"/>
</dbReference>
<evidence type="ECO:0000259" key="1">
    <source>
        <dbReference type="Pfam" id="PF01370"/>
    </source>
</evidence>
<accession>A0A132U1F7</accession>
<evidence type="ECO:0000313" key="3">
    <source>
        <dbReference type="Proteomes" id="UP000070475"/>
    </source>
</evidence>
<dbReference type="EMBL" id="LIRB01000126">
    <property type="protein sequence ID" value="KWX77320.1"/>
    <property type="molecule type" value="Genomic_DNA"/>
</dbReference>
<dbReference type="InterPro" id="IPR036291">
    <property type="entry name" value="NAD(P)-bd_dom_sf"/>
</dbReference>
<keyword evidence="3" id="KW-1185">Reference proteome</keyword>
<name>A0A132U1F7_9BACL</name>
<proteinExistence type="predicted"/>
<evidence type="ECO:0000313" key="2">
    <source>
        <dbReference type="EMBL" id="KWX77320.1"/>
    </source>
</evidence>
<protein>
    <recommendedName>
        <fullName evidence="1">NAD-dependent epimerase/dehydratase domain-containing protein</fullName>
    </recommendedName>
</protein>
<gene>
    <name evidence="2" type="ORF">AMQ84_12555</name>
</gene>
<dbReference type="PATRIC" id="fig|483937.3.peg.2506"/>
<dbReference type="AlphaFoldDB" id="A0A132U1F7"/>
<dbReference type="SUPFAM" id="SSF51735">
    <property type="entry name" value="NAD(P)-binding Rossmann-fold domains"/>
    <property type="match status" value="1"/>
</dbReference>
<sequence>MFDKRFLNIAILGATGHIAKNLIVGLSSKKQYQLFLFARSNERLASFLIENGITEQVHICEYKQFQQAAVYDVVINCIGIGNPQELINNPFNVFKITEQYDNMILQYMQMTPDTIYINLSSGAAYGSEFEMPATSDKYLKLNINSLSIKDYYGISKLNMEAKHRSLNNFRIVDLRVFGFFSAYIDLKSKFLLTEVIEHIRTGKILHTSSENIKRDYVHPEDFLRLVEFCFDDNVQNDVYDVYSLKPATKFEILDYFAVEHGLKYEIEANSAYDSITGSKTNYYSLNEKALAIGYHPCYTSLQSINSGYQQFRMRNKNENN</sequence>
<dbReference type="Pfam" id="PF01370">
    <property type="entry name" value="Epimerase"/>
    <property type="match status" value="1"/>
</dbReference>